<dbReference type="Pfam" id="PF00249">
    <property type="entry name" value="Myb_DNA-binding"/>
    <property type="match status" value="1"/>
</dbReference>
<feature type="domain" description="HTH myb-type" evidence="2">
    <location>
        <begin position="33"/>
        <end position="87"/>
    </location>
</feature>
<dbReference type="PANTHER" id="PTHR45614">
    <property type="entry name" value="MYB PROTEIN-RELATED"/>
    <property type="match status" value="1"/>
</dbReference>
<sequence>MVTDDQEIDHCVLKFYELILRKSCRLRWFNQLDPKINKRAFIKEEEEKLLRAHRVYRNKWAMIARLYPGSTDNAVKSHCHVVDARKQRENASSTNNVYKRRKPFTRPEILSAQHTSTIACSHESTITSAKDESNSICTDLSLNSFSKKAQSELQPEFFVPLYSSIKKGKLK</sequence>
<dbReference type="PROSITE" id="PS51294">
    <property type="entry name" value="HTH_MYB"/>
    <property type="match status" value="1"/>
</dbReference>
<organism evidence="3 4">
    <name type="scientific">Kingdonia uniflora</name>
    <dbReference type="NCBI Taxonomy" id="39325"/>
    <lineage>
        <taxon>Eukaryota</taxon>
        <taxon>Viridiplantae</taxon>
        <taxon>Streptophyta</taxon>
        <taxon>Embryophyta</taxon>
        <taxon>Tracheophyta</taxon>
        <taxon>Spermatophyta</taxon>
        <taxon>Magnoliopsida</taxon>
        <taxon>Ranunculales</taxon>
        <taxon>Circaeasteraceae</taxon>
        <taxon>Kingdonia</taxon>
    </lineage>
</organism>
<comment type="caution">
    <text evidence="3">The sequence shown here is derived from an EMBL/GenBank/DDBJ whole genome shotgun (WGS) entry which is preliminary data.</text>
</comment>
<dbReference type="EMBL" id="JACGCM010001462">
    <property type="protein sequence ID" value="KAF6154724.1"/>
    <property type="molecule type" value="Genomic_DNA"/>
</dbReference>
<reference evidence="3 4" key="1">
    <citation type="journal article" date="2020" name="IScience">
        <title>Genome Sequencing of the Endangered Kingdonia uniflora (Circaeasteraceae, Ranunculales) Reveals Potential Mechanisms of Evolutionary Specialization.</title>
        <authorList>
            <person name="Sun Y."/>
            <person name="Deng T."/>
            <person name="Zhang A."/>
            <person name="Moore M.J."/>
            <person name="Landis J.B."/>
            <person name="Lin N."/>
            <person name="Zhang H."/>
            <person name="Zhang X."/>
            <person name="Huang J."/>
            <person name="Zhang X."/>
            <person name="Sun H."/>
            <person name="Wang H."/>
        </authorList>
    </citation>
    <scope>NUCLEOTIDE SEQUENCE [LARGE SCALE GENOMIC DNA]</scope>
    <source>
        <strain evidence="3">TB1705</strain>
        <tissue evidence="3">Leaf</tissue>
    </source>
</reference>
<proteinExistence type="predicted"/>
<dbReference type="InterPro" id="IPR050560">
    <property type="entry name" value="MYB_TF"/>
</dbReference>
<dbReference type="OrthoDB" id="2143914at2759"/>
<keyword evidence="4" id="KW-1185">Reference proteome</keyword>
<dbReference type="PROSITE" id="PS50090">
    <property type="entry name" value="MYB_LIKE"/>
    <property type="match status" value="1"/>
</dbReference>
<dbReference type="Proteomes" id="UP000541444">
    <property type="component" value="Unassembled WGS sequence"/>
</dbReference>
<dbReference type="GO" id="GO:0005634">
    <property type="term" value="C:nucleus"/>
    <property type="evidence" value="ECO:0007669"/>
    <property type="project" value="TreeGrafter"/>
</dbReference>
<accession>A0A7J7MIW8</accession>
<feature type="domain" description="Myb-like" evidence="1">
    <location>
        <begin position="33"/>
        <end position="78"/>
    </location>
</feature>
<dbReference type="SUPFAM" id="SSF46689">
    <property type="entry name" value="Homeodomain-like"/>
    <property type="match status" value="1"/>
</dbReference>
<dbReference type="GO" id="GO:0000981">
    <property type="term" value="F:DNA-binding transcription factor activity, RNA polymerase II-specific"/>
    <property type="evidence" value="ECO:0007669"/>
    <property type="project" value="TreeGrafter"/>
</dbReference>
<dbReference type="PANTHER" id="PTHR45614:SF259">
    <property type="entry name" value="MYB DOMAIN PROTEIN 89-RELATED"/>
    <property type="match status" value="1"/>
</dbReference>
<evidence type="ECO:0000259" key="2">
    <source>
        <dbReference type="PROSITE" id="PS51294"/>
    </source>
</evidence>
<dbReference type="SMART" id="SM00717">
    <property type="entry name" value="SANT"/>
    <property type="match status" value="1"/>
</dbReference>
<dbReference type="InterPro" id="IPR001005">
    <property type="entry name" value="SANT/Myb"/>
</dbReference>
<dbReference type="GO" id="GO:0000978">
    <property type="term" value="F:RNA polymerase II cis-regulatory region sequence-specific DNA binding"/>
    <property type="evidence" value="ECO:0007669"/>
    <property type="project" value="TreeGrafter"/>
</dbReference>
<evidence type="ECO:0000313" key="4">
    <source>
        <dbReference type="Proteomes" id="UP000541444"/>
    </source>
</evidence>
<dbReference type="AlphaFoldDB" id="A0A7J7MIW8"/>
<name>A0A7J7MIW8_9MAGN</name>
<dbReference type="Gene3D" id="1.10.10.60">
    <property type="entry name" value="Homeodomain-like"/>
    <property type="match status" value="1"/>
</dbReference>
<evidence type="ECO:0000313" key="3">
    <source>
        <dbReference type="EMBL" id="KAF6154724.1"/>
    </source>
</evidence>
<evidence type="ECO:0000259" key="1">
    <source>
        <dbReference type="PROSITE" id="PS50090"/>
    </source>
</evidence>
<dbReference type="InterPro" id="IPR009057">
    <property type="entry name" value="Homeodomain-like_sf"/>
</dbReference>
<gene>
    <name evidence="3" type="ORF">GIB67_035689</name>
</gene>
<dbReference type="CDD" id="cd00167">
    <property type="entry name" value="SANT"/>
    <property type="match status" value="1"/>
</dbReference>
<dbReference type="InterPro" id="IPR017930">
    <property type="entry name" value="Myb_dom"/>
</dbReference>
<protein>
    <submittedName>
        <fullName evidence="3">Uncharacterized protein</fullName>
    </submittedName>
</protein>